<evidence type="ECO:0000256" key="2">
    <source>
        <dbReference type="SAM" id="MobiDB-lite"/>
    </source>
</evidence>
<feature type="coiled-coil region" evidence="1">
    <location>
        <begin position="14"/>
        <end position="41"/>
    </location>
</feature>
<comment type="caution">
    <text evidence="3">The sequence shown here is derived from an EMBL/GenBank/DDBJ whole genome shotgun (WGS) entry which is preliminary data.</text>
</comment>
<evidence type="ECO:0000313" key="3">
    <source>
        <dbReference type="EMBL" id="PTB18603.1"/>
    </source>
</evidence>
<sequence>MEQLDKFKNVVDTFKKQEFALKKQAREYEALQREIAVLRERAAFDADARRKLERLDEVMSSGGQQLQNQVQEKTRRLQSVINGIADQFIELLPKDGGRAVKSKPSPKRATAKKAARNFV</sequence>
<dbReference type="EMBL" id="PYUC01000011">
    <property type="protein sequence ID" value="PTB18603.1"/>
    <property type="molecule type" value="Genomic_DNA"/>
</dbReference>
<evidence type="ECO:0000256" key="1">
    <source>
        <dbReference type="SAM" id="Coils"/>
    </source>
</evidence>
<feature type="compositionally biased region" description="Basic residues" evidence="2">
    <location>
        <begin position="100"/>
        <end position="119"/>
    </location>
</feature>
<gene>
    <name evidence="3" type="ORF">C9I57_21535</name>
</gene>
<name>A0A2T3XQ13_9BURK</name>
<dbReference type="RefSeq" id="WP_107152661.1">
    <property type="nucleotide sequence ID" value="NZ_PYUC01000011.1"/>
</dbReference>
<proteinExistence type="predicted"/>
<protein>
    <submittedName>
        <fullName evidence="3">Uncharacterized protein</fullName>
    </submittedName>
</protein>
<feature type="region of interest" description="Disordered" evidence="2">
    <location>
        <begin position="96"/>
        <end position="119"/>
    </location>
</feature>
<accession>A0A2T3XQ13</accession>
<organism evidence="3 4">
    <name type="scientific">Trinickia symbiotica</name>
    <dbReference type="NCBI Taxonomy" id="863227"/>
    <lineage>
        <taxon>Bacteria</taxon>
        <taxon>Pseudomonadati</taxon>
        <taxon>Pseudomonadota</taxon>
        <taxon>Betaproteobacteria</taxon>
        <taxon>Burkholderiales</taxon>
        <taxon>Burkholderiaceae</taxon>
        <taxon>Trinickia</taxon>
    </lineage>
</organism>
<dbReference type="AlphaFoldDB" id="A0A2T3XQ13"/>
<keyword evidence="1" id="KW-0175">Coiled coil</keyword>
<dbReference type="Proteomes" id="UP000240638">
    <property type="component" value="Unassembled WGS sequence"/>
</dbReference>
<evidence type="ECO:0000313" key="4">
    <source>
        <dbReference type="Proteomes" id="UP000240638"/>
    </source>
</evidence>
<reference evidence="3 4" key="1">
    <citation type="submission" date="2018-03" db="EMBL/GenBank/DDBJ databases">
        <title>Whole genome analyses suggest that Burkholderia sensu lato contains two further novel genera in the rhizoxinica-symbiotica group Mycetohabitans gen. nov., and Trinickia gen. nov.: implications for the evolution of diazotrophy and nodulation in the Burkholderiaceae.</title>
        <authorList>
            <person name="Estrada De Los Santos P."/>
            <person name="Palmer M."/>
            <person name="Chavez-Ramirez B."/>
            <person name="Steenkamp E.T."/>
            <person name="Hirsch A.M."/>
            <person name="Manyaka P."/>
            <person name="Maluk M."/>
            <person name="Lafos M."/>
            <person name="Crook M."/>
            <person name="Gross E."/>
            <person name="Simon M.F."/>
            <person name="Bueno Dos Reis Junior F."/>
            <person name="Poole P.S."/>
            <person name="Venter S.N."/>
            <person name="James E.K."/>
        </authorList>
    </citation>
    <scope>NUCLEOTIDE SEQUENCE [LARGE SCALE GENOMIC DNA]</scope>
    <source>
        <strain evidence="3 4">JPY-366</strain>
    </source>
</reference>